<dbReference type="EMBL" id="CP036273">
    <property type="protein sequence ID" value="QDU21278.1"/>
    <property type="molecule type" value="Genomic_DNA"/>
</dbReference>
<keyword evidence="2" id="KW-1185">Reference proteome</keyword>
<dbReference type="RefSeq" id="WP_145240113.1">
    <property type="nucleotide sequence ID" value="NZ_CP036273.1"/>
</dbReference>
<evidence type="ECO:0000313" key="2">
    <source>
        <dbReference type="Proteomes" id="UP000319576"/>
    </source>
</evidence>
<name>A0A517XUU4_9BACT</name>
<protein>
    <submittedName>
        <fullName evidence="1">Uncharacterized protein</fullName>
    </submittedName>
</protein>
<gene>
    <name evidence="1" type="ORF">ETAA1_32440</name>
</gene>
<dbReference type="AlphaFoldDB" id="A0A517XUU4"/>
<sequence length="92" mass="9579">MTRGRLARLGRAVFLRAATGVDAPVRLRSPADVLALLEAEAGRVRADPTADPVARARAVGAIARVALDAIEADQVAARVVALEAVLSRRSPS</sequence>
<evidence type="ECO:0000313" key="1">
    <source>
        <dbReference type="EMBL" id="QDU21278.1"/>
    </source>
</evidence>
<dbReference type="Proteomes" id="UP000319576">
    <property type="component" value="Chromosome"/>
</dbReference>
<organism evidence="1 2">
    <name type="scientific">Urbifossiella limnaea</name>
    <dbReference type="NCBI Taxonomy" id="2528023"/>
    <lineage>
        <taxon>Bacteria</taxon>
        <taxon>Pseudomonadati</taxon>
        <taxon>Planctomycetota</taxon>
        <taxon>Planctomycetia</taxon>
        <taxon>Gemmatales</taxon>
        <taxon>Gemmataceae</taxon>
        <taxon>Urbifossiella</taxon>
    </lineage>
</organism>
<accession>A0A517XUU4</accession>
<reference evidence="1 2" key="1">
    <citation type="submission" date="2019-02" db="EMBL/GenBank/DDBJ databases">
        <title>Deep-cultivation of Planctomycetes and their phenomic and genomic characterization uncovers novel biology.</title>
        <authorList>
            <person name="Wiegand S."/>
            <person name="Jogler M."/>
            <person name="Boedeker C."/>
            <person name="Pinto D."/>
            <person name="Vollmers J."/>
            <person name="Rivas-Marin E."/>
            <person name="Kohn T."/>
            <person name="Peeters S.H."/>
            <person name="Heuer A."/>
            <person name="Rast P."/>
            <person name="Oberbeckmann S."/>
            <person name="Bunk B."/>
            <person name="Jeske O."/>
            <person name="Meyerdierks A."/>
            <person name="Storesund J.E."/>
            <person name="Kallscheuer N."/>
            <person name="Luecker S."/>
            <person name="Lage O.M."/>
            <person name="Pohl T."/>
            <person name="Merkel B.J."/>
            <person name="Hornburger P."/>
            <person name="Mueller R.-W."/>
            <person name="Bruemmer F."/>
            <person name="Labrenz M."/>
            <person name="Spormann A.M."/>
            <person name="Op den Camp H."/>
            <person name="Overmann J."/>
            <person name="Amann R."/>
            <person name="Jetten M.S.M."/>
            <person name="Mascher T."/>
            <person name="Medema M.H."/>
            <person name="Devos D.P."/>
            <person name="Kaster A.-K."/>
            <person name="Ovreas L."/>
            <person name="Rohde M."/>
            <person name="Galperin M.Y."/>
            <person name="Jogler C."/>
        </authorList>
    </citation>
    <scope>NUCLEOTIDE SEQUENCE [LARGE SCALE GENOMIC DNA]</scope>
    <source>
        <strain evidence="1 2">ETA_A1</strain>
    </source>
</reference>
<proteinExistence type="predicted"/>
<dbReference type="KEGG" id="uli:ETAA1_32440"/>